<feature type="transmembrane region" description="Helical" evidence="1">
    <location>
        <begin position="194"/>
        <end position="214"/>
    </location>
</feature>
<name>A0A4Z1E2X8_9MICO</name>
<feature type="transmembrane region" description="Helical" evidence="1">
    <location>
        <begin position="221"/>
        <end position="243"/>
    </location>
</feature>
<reference evidence="2 3" key="1">
    <citation type="submission" date="2018-11" db="EMBL/GenBank/DDBJ databases">
        <title>Complete genome sequencing of the Actinobacteria Serinibacter sp. K3-2.</title>
        <authorList>
            <person name="Rakitin A.L."/>
            <person name="Beletsky A.V."/>
            <person name="Mardanov A.V."/>
            <person name="Ravin N.V."/>
            <person name="Gromova A.S."/>
            <person name="Filippova S.N."/>
            <person name="Gal'Chenko V.F."/>
        </authorList>
    </citation>
    <scope>NUCLEOTIDE SEQUENCE [LARGE SCALE GENOMIC DNA]</scope>
    <source>
        <strain evidence="2 3">K3-2</strain>
    </source>
</reference>
<keyword evidence="1" id="KW-0472">Membrane</keyword>
<feature type="transmembrane region" description="Helical" evidence="1">
    <location>
        <begin position="98"/>
        <end position="122"/>
    </location>
</feature>
<feature type="transmembrane region" description="Helical" evidence="1">
    <location>
        <begin position="382"/>
        <end position="400"/>
    </location>
</feature>
<evidence type="ECO:0000313" key="2">
    <source>
        <dbReference type="EMBL" id="TGO06405.1"/>
    </source>
</evidence>
<evidence type="ECO:0000313" key="3">
    <source>
        <dbReference type="Proteomes" id="UP000297318"/>
    </source>
</evidence>
<dbReference type="AlphaFoldDB" id="A0A4Z1E2X8"/>
<keyword evidence="1" id="KW-1133">Transmembrane helix</keyword>
<feature type="transmembrane region" description="Helical" evidence="1">
    <location>
        <begin position="161"/>
        <end position="182"/>
    </location>
</feature>
<dbReference type="Proteomes" id="UP000297318">
    <property type="component" value="Unassembled WGS sequence"/>
</dbReference>
<feature type="transmembrane region" description="Helical" evidence="1">
    <location>
        <begin position="249"/>
        <end position="267"/>
    </location>
</feature>
<feature type="transmembrane region" description="Helical" evidence="1">
    <location>
        <begin position="320"/>
        <end position="340"/>
    </location>
</feature>
<protein>
    <submittedName>
        <fullName evidence="2">Integral membrane protein</fullName>
    </submittedName>
</protein>
<feature type="transmembrane region" description="Helical" evidence="1">
    <location>
        <begin position="448"/>
        <end position="469"/>
    </location>
</feature>
<keyword evidence="3" id="KW-1185">Reference proteome</keyword>
<dbReference type="EMBL" id="RHPJ01000001">
    <property type="protein sequence ID" value="TGO06405.1"/>
    <property type="molecule type" value="Genomic_DNA"/>
</dbReference>
<sequence length="471" mass="46393">MTATASSTGGADLVTTYSVLTPQGRRDVVLTGAVTVADLLEAVQLPATTALLTAGGLVLHANDDLDRLAGGEVLVVGVRRGEGPSRGRTRDEDDDEDVAAAPAALAAPLWAVAGATGALALVRAAELAGGGADAAVPVWPAVLAGLLAVVLAILGPRRGAAATATTVATWTAAAAGGLLAVPGGLLDPAVASPLLLPVTTALLAASAAVALRYASLHGTSAAVLAGVVLAFTGALASAGAVAVMTGTGVVGACAVVLGLAPIVARALPAGSLDVPDHVVVDLSAAQRTATSVREREVASPPFVRGHTVRRSVTTAQARRSSAAVLLGVVVAVLAPVVLLAPLPEPTGWTSHVQLWATGALGVVVSLALVLIPRQERLTAARLGPRLAAGATAVLSAVWFARVLDAGVLPVAVALLAAVLAVATSFALGRGWRSVRASRSADALESVAVALAPALGLLTAGVLAWLRLLASG</sequence>
<evidence type="ECO:0000256" key="1">
    <source>
        <dbReference type="SAM" id="Phobius"/>
    </source>
</evidence>
<organism evidence="2 3">
    <name type="scientific">Serinibacter arcticus</name>
    <dbReference type="NCBI Taxonomy" id="1655435"/>
    <lineage>
        <taxon>Bacteria</taxon>
        <taxon>Bacillati</taxon>
        <taxon>Actinomycetota</taxon>
        <taxon>Actinomycetes</taxon>
        <taxon>Micrococcales</taxon>
        <taxon>Beutenbergiaceae</taxon>
        <taxon>Serinibacter</taxon>
    </lineage>
</organism>
<dbReference type="OrthoDB" id="9976768at2"/>
<feature type="transmembrane region" description="Helical" evidence="1">
    <location>
        <begin position="406"/>
        <end position="427"/>
    </location>
</feature>
<feature type="transmembrane region" description="Helical" evidence="1">
    <location>
        <begin position="134"/>
        <end position="154"/>
    </location>
</feature>
<gene>
    <name evidence="2" type="ORF">SERN_0597</name>
</gene>
<accession>A0A4Z1E2X8</accession>
<dbReference type="RefSeq" id="WP_135848614.1">
    <property type="nucleotide sequence ID" value="NZ_RHPJ01000001.1"/>
</dbReference>
<feature type="transmembrane region" description="Helical" evidence="1">
    <location>
        <begin position="352"/>
        <end position="370"/>
    </location>
</feature>
<comment type="caution">
    <text evidence="2">The sequence shown here is derived from an EMBL/GenBank/DDBJ whole genome shotgun (WGS) entry which is preliminary data.</text>
</comment>
<keyword evidence="1" id="KW-0812">Transmembrane</keyword>
<proteinExistence type="predicted"/>